<dbReference type="GO" id="GO:0006508">
    <property type="term" value="P:proteolysis"/>
    <property type="evidence" value="ECO:0007669"/>
    <property type="project" value="InterPro"/>
</dbReference>
<name>A0AAD5M1J1_PYTIN</name>
<keyword evidence="2" id="KW-1015">Disulfide bond</keyword>
<gene>
    <name evidence="5" type="ORF">P43SY_008735</name>
</gene>
<evidence type="ECO:0000256" key="1">
    <source>
        <dbReference type="ARBA" id="ARBA00022737"/>
    </source>
</evidence>
<dbReference type="Pfam" id="PF14295">
    <property type="entry name" value="PAN_4"/>
    <property type="match status" value="1"/>
</dbReference>
<dbReference type="InterPro" id="IPR003609">
    <property type="entry name" value="Pan_app"/>
</dbReference>
<evidence type="ECO:0000259" key="4">
    <source>
        <dbReference type="PROSITE" id="PS50948"/>
    </source>
</evidence>
<organism evidence="5 6">
    <name type="scientific">Pythium insidiosum</name>
    <name type="common">Pythiosis disease agent</name>
    <dbReference type="NCBI Taxonomy" id="114742"/>
    <lineage>
        <taxon>Eukaryota</taxon>
        <taxon>Sar</taxon>
        <taxon>Stramenopiles</taxon>
        <taxon>Oomycota</taxon>
        <taxon>Peronosporomycetes</taxon>
        <taxon>Pythiales</taxon>
        <taxon>Pythiaceae</taxon>
        <taxon>Pythium</taxon>
    </lineage>
</organism>
<dbReference type="Gene3D" id="3.50.4.10">
    <property type="entry name" value="Hepatocyte Growth Factor"/>
    <property type="match status" value="1"/>
</dbReference>
<keyword evidence="6" id="KW-1185">Reference proteome</keyword>
<feature type="chain" id="PRO_5042165758" description="Apple domain-containing protein" evidence="3">
    <location>
        <begin position="27"/>
        <end position="381"/>
    </location>
</feature>
<dbReference type="EMBL" id="JAKCXM010000692">
    <property type="protein sequence ID" value="KAJ0392202.1"/>
    <property type="molecule type" value="Genomic_DNA"/>
</dbReference>
<sequence>MSGVRVVLRIALAIPLLLLIFGGATSAVDFRAQRMGRACGSDRHGYLPCPDGQYCQRISPFQYLCKPEDPRCRPLAGVRLLGDEVEAYNYSQWRSVPCSIGSCCEHCARLPSCVAFNLEERPWTTPGCVCRPLRSVSGRTQDDSVVASAIDRQPTCSTPRDSVCSFSNGAPMRCCPQDQLCRQISYERYQCMNPPPECRGVLVAGSPPTNDLVLAKHLSMAECCELCKATRGCTGIDSVFLVLETSACNVWVDPFGAACSAVAGDVCGNSTVGTSCCPALTYCQPRNQSTFECVQRPPQCMLQYPMAELEARDIQVISGGNATDCCDACRRNPSCRAYTFYASDSDSDSDERARCHLKADRRASRVKHPTAVTGYLNAMFT</sequence>
<reference evidence="5" key="1">
    <citation type="submission" date="2021-12" db="EMBL/GenBank/DDBJ databases">
        <title>Prjna785345.</title>
        <authorList>
            <person name="Rujirawat T."/>
            <person name="Krajaejun T."/>
        </authorList>
    </citation>
    <scope>NUCLEOTIDE SEQUENCE</scope>
    <source>
        <strain evidence="5">Pi057C3</strain>
    </source>
</reference>
<accession>A0AAD5M1J1</accession>
<dbReference type="Proteomes" id="UP001209570">
    <property type="component" value="Unassembled WGS sequence"/>
</dbReference>
<evidence type="ECO:0000313" key="5">
    <source>
        <dbReference type="EMBL" id="KAJ0392202.1"/>
    </source>
</evidence>
<comment type="caution">
    <text evidence="5">The sequence shown here is derived from an EMBL/GenBank/DDBJ whole genome shotgun (WGS) entry which is preliminary data.</text>
</comment>
<protein>
    <recommendedName>
        <fullName evidence="4">Apple domain-containing protein</fullName>
    </recommendedName>
</protein>
<dbReference type="Pfam" id="PF00024">
    <property type="entry name" value="PAN_1"/>
    <property type="match status" value="1"/>
</dbReference>
<feature type="domain" description="Apple" evidence="4">
    <location>
        <begin position="300"/>
        <end position="379"/>
    </location>
</feature>
<feature type="signal peptide" evidence="3">
    <location>
        <begin position="1"/>
        <end position="26"/>
    </location>
</feature>
<keyword evidence="3" id="KW-0732">Signal</keyword>
<proteinExistence type="predicted"/>
<dbReference type="InterPro" id="IPR000177">
    <property type="entry name" value="Apple"/>
</dbReference>
<evidence type="ECO:0000256" key="3">
    <source>
        <dbReference type="SAM" id="SignalP"/>
    </source>
</evidence>
<dbReference type="PROSITE" id="PS50948">
    <property type="entry name" value="PAN"/>
    <property type="match status" value="1"/>
</dbReference>
<dbReference type="GO" id="GO:0005576">
    <property type="term" value="C:extracellular region"/>
    <property type="evidence" value="ECO:0007669"/>
    <property type="project" value="InterPro"/>
</dbReference>
<dbReference type="SMART" id="SM00223">
    <property type="entry name" value="APPLE"/>
    <property type="match status" value="1"/>
</dbReference>
<evidence type="ECO:0000313" key="6">
    <source>
        <dbReference type="Proteomes" id="UP001209570"/>
    </source>
</evidence>
<evidence type="ECO:0000256" key="2">
    <source>
        <dbReference type="ARBA" id="ARBA00023157"/>
    </source>
</evidence>
<dbReference type="AlphaFoldDB" id="A0AAD5M1J1"/>
<keyword evidence="1" id="KW-0677">Repeat</keyword>